<keyword evidence="3 9" id="KW-0812">Transmembrane</keyword>
<comment type="subcellular location">
    <subcellularLocation>
        <location evidence="1">Cell membrane</location>
        <topology evidence="1">Multi-pass membrane protein</topology>
    </subcellularLocation>
</comment>
<dbReference type="InParanoid" id="B4MKA4"/>
<feature type="transmembrane region" description="Helical" evidence="9">
    <location>
        <begin position="267"/>
        <end position="291"/>
    </location>
</feature>
<keyword evidence="4 9" id="KW-1133">Transmembrane helix</keyword>
<sequence length="432" mass="47338">MSAAVGSFSLGASVGWSGPVESRYKEGKAGYSFTPNDDEWGWISSLLTLGAGLVCIPIGVIIGIIGRKLTMLILVLPYMIGWALIGFDLNVTMVMLGRFIIGACGGSFCVTAPMYNTEIAEVQNRGMMGCFFQLFLVHGILYGYICGAVNDVRIVTFLCAIMPIIFFITFIWMPESPVYLMQKGKTEKAEKAMKFLRGKDTDNTAELNEMAEETKKKNVRLTDVFFQKATMKGLFLSVSLMLFQQFTGVNAIVFYSSQIFESANTGISPNLCNIILGILMILSSLMALFLIDRIGRKMILLICSTVMTGSLLLMAGYYQWLQSKNLGWIGTLAVCIFVVSFSGGFGPVPWLLTAELFAEDAKTVAGAIACTSNWLLAFCVTKLFPLCVNEFGEAVCFLFFSIMSILAFVFVLFLVPETKGKTLNEIQAILGG</sequence>
<evidence type="ECO:0000256" key="8">
    <source>
        <dbReference type="RuleBase" id="RU003346"/>
    </source>
</evidence>
<reference evidence="11 12" key="1">
    <citation type="journal article" date="2007" name="Nature">
        <title>Evolution of genes and genomes on the Drosophila phylogeny.</title>
        <authorList>
            <consortium name="Drosophila 12 Genomes Consortium"/>
            <person name="Clark A.G."/>
            <person name="Eisen M.B."/>
            <person name="Smith D.R."/>
            <person name="Bergman C.M."/>
            <person name="Oliver B."/>
            <person name="Markow T.A."/>
            <person name="Kaufman T.C."/>
            <person name="Kellis M."/>
            <person name="Gelbart W."/>
            <person name="Iyer V.N."/>
            <person name="Pollard D.A."/>
            <person name="Sackton T.B."/>
            <person name="Larracuente A.M."/>
            <person name="Singh N.D."/>
            <person name="Abad J.P."/>
            <person name="Abt D.N."/>
            <person name="Adryan B."/>
            <person name="Aguade M."/>
            <person name="Akashi H."/>
            <person name="Anderson W.W."/>
            <person name="Aquadro C.F."/>
            <person name="Ardell D.H."/>
            <person name="Arguello R."/>
            <person name="Artieri C.G."/>
            <person name="Barbash D.A."/>
            <person name="Barker D."/>
            <person name="Barsanti P."/>
            <person name="Batterham P."/>
            <person name="Batzoglou S."/>
            <person name="Begun D."/>
            <person name="Bhutkar A."/>
            <person name="Blanco E."/>
            <person name="Bosak S.A."/>
            <person name="Bradley R.K."/>
            <person name="Brand A.D."/>
            <person name="Brent M.R."/>
            <person name="Brooks A.N."/>
            <person name="Brown R.H."/>
            <person name="Butlin R.K."/>
            <person name="Caggese C."/>
            <person name="Calvi B.R."/>
            <person name="Bernardo de Carvalho A."/>
            <person name="Caspi A."/>
            <person name="Castrezana S."/>
            <person name="Celniker S.E."/>
            <person name="Chang J.L."/>
            <person name="Chapple C."/>
            <person name="Chatterji S."/>
            <person name="Chinwalla A."/>
            <person name="Civetta A."/>
            <person name="Clifton S.W."/>
            <person name="Comeron J.M."/>
            <person name="Costello J.C."/>
            <person name="Coyne J.A."/>
            <person name="Daub J."/>
            <person name="David R.G."/>
            <person name="Delcher A.L."/>
            <person name="Delehaunty K."/>
            <person name="Do C.B."/>
            <person name="Ebling H."/>
            <person name="Edwards K."/>
            <person name="Eickbush T."/>
            <person name="Evans J.D."/>
            <person name="Filipski A."/>
            <person name="Findeiss S."/>
            <person name="Freyhult E."/>
            <person name="Fulton L."/>
            <person name="Fulton R."/>
            <person name="Garcia A.C."/>
            <person name="Gardiner A."/>
            <person name="Garfield D.A."/>
            <person name="Garvin B.E."/>
            <person name="Gibson G."/>
            <person name="Gilbert D."/>
            <person name="Gnerre S."/>
            <person name="Godfrey J."/>
            <person name="Good R."/>
            <person name="Gotea V."/>
            <person name="Gravely B."/>
            <person name="Greenberg A.J."/>
            <person name="Griffiths-Jones S."/>
            <person name="Gross S."/>
            <person name="Guigo R."/>
            <person name="Gustafson E.A."/>
            <person name="Haerty W."/>
            <person name="Hahn M.W."/>
            <person name="Halligan D.L."/>
            <person name="Halpern A.L."/>
            <person name="Halter G.M."/>
            <person name="Han M.V."/>
            <person name="Heger A."/>
            <person name="Hillier L."/>
            <person name="Hinrichs A.S."/>
            <person name="Holmes I."/>
            <person name="Hoskins R.A."/>
            <person name="Hubisz M.J."/>
            <person name="Hultmark D."/>
            <person name="Huntley M.A."/>
            <person name="Jaffe D.B."/>
            <person name="Jagadeeshan S."/>
            <person name="Jeck W.R."/>
            <person name="Johnson J."/>
            <person name="Jones C.D."/>
            <person name="Jordan W.C."/>
            <person name="Karpen G.H."/>
            <person name="Kataoka E."/>
            <person name="Keightley P.D."/>
            <person name="Kheradpour P."/>
            <person name="Kirkness E.F."/>
            <person name="Koerich L.B."/>
            <person name="Kristiansen K."/>
            <person name="Kudrna D."/>
            <person name="Kulathinal R.J."/>
            <person name="Kumar S."/>
            <person name="Kwok R."/>
            <person name="Lander E."/>
            <person name="Langley C.H."/>
            <person name="Lapoint R."/>
            <person name="Lazzaro B.P."/>
            <person name="Lee S.J."/>
            <person name="Levesque L."/>
            <person name="Li R."/>
            <person name="Lin C.F."/>
            <person name="Lin M.F."/>
            <person name="Lindblad-Toh K."/>
            <person name="Llopart A."/>
            <person name="Long M."/>
            <person name="Low L."/>
            <person name="Lozovsky E."/>
            <person name="Lu J."/>
            <person name="Luo M."/>
            <person name="Machado C.A."/>
            <person name="Makalowski W."/>
            <person name="Marzo M."/>
            <person name="Matsuda M."/>
            <person name="Matzkin L."/>
            <person name="McAllister B."/>
            <person name="McBride C.S."/>
            <person name="McKernan B."/>
            <person name="McKernan K."/>
            <person name="Mendez-Lago M."/>
            <person name="Minx P."/>
            <person name="Mollenhauer M.U."/>
            <person name="Montooth K."/>
            <person name="Mount S.M."/>
            <person name="Mu X."/>
            <person name="Myers E."/>
            <person name="Negre B."/>
            <person name="Newfeld S."/>
            <person name="Nielsen R."/>
            <person name="Noor M.A."/>
            <person name="O'Grady P."/>
            <person name="Pachter L."/>
            <person name="Papaceit M."/>
            <person name="Parisi M.J."/>
            <person name="Parisi M."/>
            <person name="Parts L."/>
            <person name="Pedersen J.S."/>
            <person name="Pesole G."/>
            <person name="Phillippy A.M."/>
            <person name="Ponting C.P."/>
            <person name="Pop M."/>
            <person name="Porcelli D."/>
            <person name="Powell J.R."/>
            <person name="Prohaska S."/>
            <person name="Pruitt K."/>
            <person name="Puig M."/>
            <person name="Quesneville H."/>
            <person name="Ram K.R."/>
            <person name="Rand D."/>
            <person name="Rasmussen M.D."/>
            <person name="Reed L.K."/>
            <person name="Reenan R."/>
            <person name="Reily A."/>
            <person name="Remington K.A."/>
            <person name="Rieger T.T."/>
            <person name="Ritchie M.G."/>
            <person name="Robin C."/>
            <person name="Rogers Y.H."/>
            <person name="Rohde C."/>
            <person name="Rozas J."/>
            <person name="Rubenfield M.J."/>
            <person name="Ruiz A."/>
            <person name="Russo S."/>
            <person name="Salzberg S.L."/>
            <person name="Sanchez-Gracia A."/>
            <person name="Saranga D.J."/>
            <person name="Sato H."/>
            <person name="Schaeffer S.W."/>
            <person name="Schatz M.C."/>
            <person name="Schlenke T."/>
            <person name="Schwartz R."/>
            <person name="Segarra C."/>
            <person name="Singh R.S."/>
            <person name="Sirot L."/>
            <person name="Sirota M."/>
            <person name="Sisneros N.B."/>
            <person name="Smith C.D."/>
            <person name="Smith T.F."/>
            <person name="Spieth J."/>
            <person name="Stage D.E."/>
            <person name="Stark A."/>
            <person name="Stephan W."/>
            <person name="Strausberg R.L."/>
            <person name="Strempel S."/>
            <person name="Sturgill D."/>
            <person name="Sutton G."/>
            <person name="Sutton G.G."/>
            <person name="Tao W."/>
            <person name="Teichmann S."/>
            <person name="Tobari Y.N."/>
            <person name="Tomimura Y."/>
            <person name="Tsolas J.M."/>
            <person name="Valente V.L."/>
            <person name="Venter E."/>
            <person name="Venter J.C."/>
            <person name="Vicario S."/>
            <person name="Vieira F.G."/>
            <person name="Vilella A.J."/>
            <person name="Villasante A."/>
            <person name="Walenz B."/>
            <person name="Wang J."/>
            <person name="Wasserman M."/>
            <person name="Watts T."/>
            <person name="Wilson D."/>
            <person name="Wilson R.K."/>
            <person name="Wing R.A."/>
            <person name="Wolfner M.F."/>
            <person name="Wong A."/>
            <person name="Wong G.K."/>
            <person name="Wu C.I."/>
            <person name="Wu G."/>
            <person name="Yamamoto D."/>
            <person name="Yang H.P."/>
            <person name="Yang S.P."/>
            <person name="Yorke J.A."/>
            <person name="Yoshida K."/>
            <person name="Zdobnov E."/>
            <person name="Zhang P."/>
            <person name="Zhang Y."/>
            <person name="Zimin A.V."/>
            <person name="Baldwin J."/>
            <person name="Abdouelleil A."/>
            <person name="Abdulkadir J."/>
            <person name="Abebe A."/>
            <person name="Abera B."/>
            <person name="Abreu J."/>
            <person name="Acer S.C."/>
            <person name="Aftuck L."/>
            <person name="Alexander A."/>
            <person name="An P."/>
            <person name="Anderson E."/>
            <person name="Anderson S."/>
            <person name="Arachi H."/>
            <person name="Azer M."/>
            <person name="Bachantsang P."/>
            <person name="Barry A."/>
            <person name="Bayul T."/>
            <person name="Berlin A."/>
            <person name="Bessette D."/>
            <person name="Bloom T."/>
            <person name="Blye J."/>
            <person name="Boguslavskiy L."/>
            <person name="Bonnet C."/>
            <person name="Boukhgalter B."/>
            <person name="Bourzgui I."/>
            <person name="Brown A."/>
            <person name="Cahill P."/>
            <person name="Channer S."/>
            <person name="Cheshatsang Y."/>
            <person name="Chuda L."/>
            <person name="Citroen M."/>
            <person name="Collymore A."/>
            <person name="Cooke P."/>
            <person name="Costello M."/>
            <person name="D'Aco K."/>
            <person name="Daza R."/>
            <person name="De Haan G."/>
            <person name="DeGray S."/>
            <person name="DeMaso C."/>
            <person name="Dhargay N."/>
            <person name="Dooley K."/>
            <person name="Dooley E."/>
            <person name="Doricent M."/>
            <person name="Dorje P."/>
            <person name="Dorjee K."/>
            <person name="Dupes A."/>
            <person name="Elong R."/>
            <person name="Falk J."/>
            <person name="Farina A."/>
            <person name="Faro S."/>
            <person name="Ferguson D."/>
            <person name="Fisher S."/>
            <person name="Foley C.D."/>
            <person name="Franke A."/>
            <person name="Friedrich D."/>
            <person name="Gadbois L."/>
            <person name="Gearin G."/>
            <person name="Gearin C.R."/>
            <person name="Giannoukos G."/>
            <person name="Goode T."/>
            <person name="Graham J."/>
            <person name="Grandbois E."/>
            <person name="Grewal S."/>
            <person name="Gyaltsen K."/>
            <person name="Hafez N."/>
            <person name="Hagos B."/>
            <person name="Hall J."/>
            <person name="Henson C."/>
            <person name="Hollinger A."/>
            <person name="Honan T."/>
            <person name="Huard M.D."/>
            <person name="Hughes L."/>
            <person name="Hurhula B."/>
            <person name="Husby M.E."/>
            <person name="Kamat A."/>
            <person name="Kanga B."/>
            <person name="Kashin S."/>
            <person name="Khazanovich D."/>
            <person name="Kisner P."/>
            <person name="Lance K."/>
            <person name="Lara M."/>
            <person name="Lee W."/>
            <person name="Lennon N."/>
            <person name="Letendre F."/>
            <person name="LeVine R."/>
            <person name="Lipovsky A."/>
            <person name="Liu X."/>
            <person name="Liu J."/>
            <person name="Liu S."/>
            <person name="Lokyitsang T."/>
            <person name="Lokyitsang Y."/>
            <person name="Lubonja R."/>
            <person name="Lui A."/>
            <person name="MacDonald P."/>
            <person name="Magnisalis V."/>
            <person name="Maru K."/>
            <person name="Matthews C."/>
            <person name="McCusker W."/>
            <person name="McDonough S."/>
            <person name="Mehta T."/>
            <person name="Meldrim J."/>
            <person name="Meneus L."/>
            <person name="Mihai O."/>
            <person name="Mihalev A."/>
            <person name="Mihova T."/>
            <person name="Mittelman R."/>
            <person name="Mlenga V."/>
            <person name="Montmayeur A."/>
            <person name="Mulrain L."/>
            <person name="Navidi A."/>
            <person name="Naylor J."/>
            <person name="Negash T."/>
            <person name="Nguyen T."/>
            <person name="Nguyen N."/>
            <person name="Nicol R."/>
            <person name="Norbu C."/>
            <person name="Norbu N."/>
            <person name="Novod N."/>
            <person name="O'Neill B."/>
            <person name="Osman S."/>
            <person name="Markiewicz E."/>
            <person name="Oyono O.L."/>
            <person name="Patti C."/>
            <person name="Phunkhang P."/>
            <person name="Pierre F."/>
            <person name="Priest M."/>
            <person name="Raghuraman S."/>
            <person name="Rege F."/>
            <person name="Reyes R."/>
            <person name="Rise C."/>
            <person name="Rogov P."/>
            <person name="Ross K."/>
            <person name="Ryan E."/>
            <person name="Settipalli S."/>
            <person name="Shea T."/>
            <person name="Sherpa N."/>
            <person name="Shi L."/>
            <person name="Shih D."/>
            <person name="Sparrow T."/>
            <person name="Spaulding J."/>
            <person name="Stalker J."/>
            <person name="Stange-Thomann N."/>
            <person name="Stavropoulos S."/>
            <person name="Stone C."/>
            <person name="Strader C."/>
            <person name="Tesfaye S."/>
            <person name="Thomson T."/>
            <person name="Thoulutsang Y."/>
            <person name="Thoulutsang D."/>
            <person name="Topham K."/>
            <person name="Topping I."/>
            <person name="Tsamla T."/>
            <person name="Vassiliev H."/>
            <person name="Vo A."/>
            <person name="Wangchuk T."/>
            <person name="Wangdi T."/>
            <person name="Weiand M."/>
            <person name="Wilkinson J."/>
            <person name="Wilson A."/>
            <person name="Yadav S."/>
            <person name="Young G."/>
            <person name="Yu Q."/>
            <person name="Zembek L."/>
            <person name="Zhong D."/>
            <person name="Zimmer A."/>
            <person name="Zwirko Z."/>
            <person name="Jaffe D.B."/>
            <person name="Alvarez P."/>
            <person name="Brockman W."/>
            <person name="Butler J."/>
            <person name="Chin C."/>
            <person name="Gnerre S."/>
            <person name="Grabherr M."/>
            <person name="Kleber M."/>
            <person name="Mauceli E."/>
            <person name="MacCallum I."/>
        </authorList>
    </citation>
    <scope>NUCLEOTIDE SEQUENCE [LARGE SCALE GENOMIC DNA]</scope>
    <source>
        <strain evidence="12">Tucson 14030-0811.24</strain>
    </source>
</reference>
<feature type="domain" description="Major facilitator superfamily (MFS) profile" evidence="10">
    <location>
        <begin position="1"/>
        <end position="419"/>
    </location>
</feature>
<feature type="transmembrane region" description="Helical" evidence="9">
    <location>
        <begin position="127"/>
        <end position="145"/>
    </location>
</feature>
<dbReference type="FunCoup" id="B4MKA4">
    <property type="interactions" value="13"/>
</dbReference>
<dbReference type="AlphaFoldDB" id="B4MKA4"/>
<dbReference type="PROSITE" id="PS00216">
    <property type="entry name" value="SUGAR_TRANSPORT_1"/>
    <property type="match status" value="1"/>
</dbReference>
<evidence type="ECO:0000256" key="6">
    <source>
        <dbReference type="ARBA" id="ARBA00023180"/>
    </source>
</evidence>
<dbReference type="HOGENOM" id="CLU_001265_30_7_1"/>
<keyword evidence="12" id="KW-1185">Reference proteome</keyword>
<name>B4MKA4_DROWI</name>
<feature type="transmembrane region" description="Helical" evidence="9">
    <location>
        <begin position="69"/>
        <end position="87"/>
    </location>
</feature>
<feature type="transmembrane region" description="Helical" evidence="9">
    <location>
        <begin position="41"/>
        <end position="62"/>
    </location>
</feature>
<dbReference type="eggNOG" id="KOG0254">
    <property type="taxonomic scope" value="Eukaryota"/>
</dbReference>
<accession>B4MKA4</accession>
<dbReference type="Proteomes" id="UP000007798">
    <property type="component" value="Unassembled WGS sequence"/>
</dbReference>
<feature type="transmembrane region" description="Helical" evidence="9">
    <location>
        <begin position="364"/>
        <end position="385"/>
    </location>
</feature>
<feature type="transmembrane region" description="Helical" evidence="9">
    <location>
        <begin position="326"/>
        <end position="352"/>
    </location>
</feature>
<dbReference type="InterPro" id="IPR044775">
    <property type="entry name" value="MFS_ERD6/Tret1-like"/>
</dbReference>
<dbReference type="InterPro" id="IPR005828">
    <property type="entry name" value="MFS_sugar_transport-like"/>
</dbReference>
<dbReference type="InterPro" id="IPR005829">
    <property type="entry name" value="Sugar_transporter_CS"/>
</dbReference>
<dbReference type="CDD" id="cd17358">
    <property type="entry name" value="MFS_GLUT6_8_Class3_like"/>
    <property type="match status" value="1"/>
</dbReference>
<dbReference type="OrthoDB" id="6612291at2759"/>
<feature type="transmembrane region" description="Helical" evidence="9">
    <location>
        <begin position="93"/>
        <end position="115"/>
    </location>
</feature>
<evidence type="ECO:0000313" key="11">
    <source>
        <dbReference type="EMBL" id="EDW72543.2"/>
    </source>
</evidence>
<feature type="transmembrane region" description="Helical" evidence="9">
    <location>
        <begin position="391"/>
        <end position="415"/>
    </location>
</feature>
<dbReference type="InterPro" id="IPR020846">
    <property type="entry name" value="MFS_dom"/>
</dbReference>
<dbReference type="NCBIfam" id="TIGR00879">
    <property type="entry name" value="SP"/>
    <property type="match status" value="1"/>
</dbReference>
<feature type="transmembrane region" description="Helical" evidence="9">
    <location>
        <begin position="151"/>
        <end position="173"/>
    </location>
</feature>
<dbReference type="PANTHER" id="PTHR48021">
    <property type="match status" value="1"/>
</dbReference>
<dbReference type="SUPFAM" id="SSF103473">
    <property type="entry name" value="MFS general substrate transporter"/>
    <property type="match status" value="1"/>
</dbReference>
<evidence type="ECO:0000256" key="1">
    <source>
        <dbReference type="ARBA" id="ARBA00004651"/>
    </source>
</evidence>
<dbReference type="PROSITE" id="PS50850">
    <property type="entry name" value="MFS"/>
    <property type="match status" value="1"/>
</dbReference>
<feature type="transmembrane region" description="Helical" evidence="9">
    <location>
        <begin position="234"/>
        <end position="255"/>
    </location>
</feature>
<dbReference type="PANTHER" id="PTHR48021:SF1">
    <property type="entry name" value="GH07001P-RELATED"/>
    <property type="match status" value="1"/>
</dbReference>
<evidence type="ECO:0000256" key="2">
    <source>
        <dbReference type="ARBA" id="ARBA00022475"/>
    </source>
</evidence>
<dbReference type="Pfam" id="PF00083">
    <property type="entry name" value="Sugar_tr"/>
    <property type="match status" value="1"/>
</dbReference>
<dbReference type="Gene3D" id="1.20.1250.20">
    <property type="entry name" value="MFS general substrate transporter like domains"/>
    <property type="match status" value="1"/>
</dbReference>
<dbReference type="GO" id="GO:0005886">
    <property type="term" value="C:plasma membrane"/>
    <property type="evidence" value="ECO:0007669"/>
    <property type="project" value="UniProtKB-SubCell"/>
</dbReference>
<dbReference type="InterPro" id="IPR036259">
    <property type="entry name" value="MFS_trans_sf"/>
</dbReference>
<keyword evidence="8" id="KW-0813">Transport</keyword>
<evidence type="ECO:0000256" key="7">
    <source>
        <dbReference type="ARBA" id="ARBA00024348"/>
    </source>
</evidence>
<dbReference type="EMBL" id="CH963846">
    <property type="protein sequence ID" value="EDW72543.2"/>
    <property type="molecule type" value="Genomic_DNA"/>
</dbReference>
<feature type="transmembrane region" description="Helical" evidence="9">
    <location>
        <begin position="298"/>
        <end position="320"/>
    </location>
</feature>
<keyword evidence="2" id="KW-1003">Cell membrane</keyword>
<evidence type="ECO:0000256" key="4">
    <source>
        <dbReference type="ARBA" id="ARBA00022989"/>
    </source>
</evidence>
<dbReference type="STRING" id="7260.B4MKA4"/>
<protein>
    <recommendedName>
        <fullName evidence="10">Major facilitator superfamily (MFS) profile domain-containing protein</fullName>
    </recommendedName>
</protein>
<dbReference type="GO" id="GO:0051119">
    <property type="term" value="F:sugar transmembrane transporter activity"/>
    <property type="evidence" value="ECO:0007669"/>
    <property type="project" value="InterPro"/>
</dbReference>
<gene>
    <name evidence="11" type="primary">Dwil\GK19308</name>
    <name evidence="11" type="ORF">Dwil_GK19308</name>
</gene>
<dbReference type="SMR" id="B4MKA4"/>
<evidence type="ECO:0000313" key="12">
    <source>
        <dbReference type="Proteomes" id="UP000007798"/>
    </source>
</evidence>
<dbReference type="InterPro" id="IPR050549">
    <property type="entry name" value="MFS_Trehalose_Transporter"/>
</dbReference>
<dbReference type="PROSITE" id="PS00217">
    <property type="entry name" value="SUGAR_TRANSPORT_2"/>
    <property type="match status" value="1"/>
</dbReference>
<keyword evidence="5 9" id="KW-0472">Membrane</keyword>
<evidence type="ECO:0000256" key="9">
    <source>
        <dbReference type="SAM" id="Phobius"/>
    </source>
</evidence>
<comment type="similarity">
    <text evidence="7">Belongs to the major facilitator superfamily. Sugar transporter (TC 2.A.1.1) family. Trehalose transporter subfamily.</text>
</comment>
<proteinExistence type="inferred from homology"/>
<evidence type="ECO:0000256" key="5">
    <source>
        <dbReference type="ARBA" id="ARBA00023136"/>
    </source>
</evidence>
<evidence type="ECO:0000256" key="3">
    <source>
        <dbReference type="ARBA" id="ARBA00022692"/>
    </source>
</evidence>
<keyword evidence="6" id="KW-0325">Glycoprotein</keyword>
<organism evidence="11 12">
    <name type="scientific">Drosophila willistoni</name>
    <name type="common">Fruit fly</name>
    <dbReference type="NCBI Taxonomy" id="7260"/>
    <lineage>
        <taxon>Eukaryota</taxon>
        <taxon>Metazoa</taxon>
        <taxon>Ecdysozoa</taxon>
        <taxon>Arthropoda</taxon>
        <taxon>Hexapoda</taxon>
        <taxon>Insecta</taxon>
        <taxon>Pterygota</taxon>
        <taxon>Neoptera</taxon>
        <taxon>Endopterygota</taxon>
        <taxon>Diptera</taxon>
        <taxon>Brachycera</taxon>
        <taxon>Muscomorpha</taxon>
        <taxon>Ephydroidea</taxon>
        <taxon>Drosophilidae</taxon>
        <taxon>Drosophila</taxon>
        <taxon>Sophophora</taxon>
    </lineage>
</organism>
<dbReference type="FunFam" id="1.20.1250.20:FF:000055">
    <property type="entry name" value="Facilitated trehalose transporter Tret1-2 homolog"/>
    <property type="match status" value="1"/>
</dbReference>
<evidence type="ECO:0000259" key="10">
    <source>
        <dbReference type="PROSITE" id="PS50850"/>
    </source>
</evidence>
<dbReference type="InterPro" id="IPR003663">
    <property type="entry name" value="Sugar/inositol_transpt"/>
</dbReference>